<evidence type="ECO:0000313" key="1">
    <source>
        <dbReference type="EMBL" id="OJH39906.1"/>
    </source>
</evidence>
<organism evidence="1 2">
    <name type="scientific">Cystobacter ferrugineus</name>
    <dbReference type="NCBI Taxonomy" id="83449"/>
    <lineage>
        <taxon>Bacteria</taxon>
        <taxon>Pseudomonadati</taxon>
        <taxon>Myxococcota</taxon>
        <taxon>Myxococcia</taxon>
        <taxon>Myxococcales</taxon>
        <taxon>Cystobacterineae</taxon>
        <taxon>Archangiaceae</taxon>
        <taxon>Cystobacter</taxon>
    </lineage>
</organism>
<keyword evidence="2" id="KW-1185">Reference proteome</keyword>
<protein>
    <submittedName>
        <fullName evidence="1">Uncharacterized protein</fullName>
    </submittedName>
</protein>
<dbReference type="EMBL" id="MPIN01000003">
    <property type="protein sequence ID" value="OJH39906.1"/>
    <property type="molecule type" value="Genomic_DNA"/>
</dbReference>
<reference evidence="1 2" key="2">
    <citation type="submission" date="2016-12" db="EMBL/GenBank/DDBJ databases">
        <title>Draft Genome Sequence of Cystobacter ferrugineus Strain Cbfe23.</title>
        <authorList>
            <person name="Akbar S."/>
            <person name="Dowd S.E."/>
            <person name="Stevens D.C."/>
        </authorList>
    </citation>
    <scope>NUCLEOTIDE SEQUENCE [LARGE SCALE GENOMIC DNA]</scope>
    <source>
        <strain evidence="1 2">Cbfe23</strain>
    </source>
</reference>
<gene>
    <name evidence="1" type="ORF">BON30_12515</name>
</gene>
<evidence type="ECO:0000313" key="2">
    <source>
        <dbReference type="Proteomes" id="UP000182229"/>
    </source>
</evidence>
<comment type="caution">
    <text evidence="1">The sequence shown here is derived from an EMBL/GenBank/DDBJ whole genome shotgun (WGS) entry which is preliminary data.</text>
</comment>
<sequence length="73" mass="8230">MFLEETTLNANKQKTRLLAQTFFNQLRADGYTPMQIIGMATELLDLVSEDLKGVQANVAQVSPESRPDFRQEA</sequence>
<accession>A0A1L9BCD7</accession>
<reference evidence="2" key="1">
    <citation type="submission" date="2016-11" db="EMBL/GenBank/DDBJ databases">
        <authorList>
            <person name="Shukria A."/>
            <person name="Stevens D.C."/>
        </authorList>
    </citation>
    <scope>NUCLEOTIDE SEQUENCE [LARGE SCALE GENOMIC DNA]</scope>
    <source>
        <strain evidence="2">Cbfe23</strain>
    </source>
</reference>
<dbReference type="AlphaFoldDB" id="A0A1L9BCD7"/>
<proteinExistence type="predicted"/>
<name>A0A1L9BCD7_9BACT</name>
<dbReference type="Proteomes" id="UP000182229">
    <property type="component" value="Unassembled WGS sequence"/>
</dbReference>